<dbReference type="AlphaFoldDB" id="A0A8T1CME1"/>
<protein>
    <submittedName>
        <fullName evidence="1">Uncharacterized protein</fullName>
    </submittedName>
</protein>
<sequence length="111" mass="12314">MIRRRTCKICMHQCCARCCVSKKMFFVPAHSRAAVQKIANVCTNCIQTASYSNGMDIALGEISRTAGQFKALRWTSNEADVDRNSFSKTVLRESGNALMDRQAGSGMMALR</sequence>
<gene>
    <name evidence="1" type="ORF">PC115_g8653</name>
</gene>
<comment type="caution">
    <text evidence="1">The sequence shown here is derived from an EMBL/GenBank/DDBJ whole genome shotgun (WGS) entry which is preliminary data.</text>
</comment>
<evidence type="ECO:0000313" key="2">
    <source>
        <dbReference type="Proteomes" id="UP000774804"/>
    </source>
</evidence>
<accession>A0A8T1CME1</accession>
<evidence type="ECO:0000313" key="1">
    <source>
        <dbReference type="EMBL" id="KAG2924326.1"/>
    </source>
</evidence>
<reference evidence="1" key="1">
    <citation type="submission" date="2018-10" db="EMBL/GenBank/DDBJ databases">
        <title>Effector identification in a new, highly contiguous assembly of the strawberry crown rot pathogen Phytophthora cactorum.</title>
        <authorList>
            <person name="Armitage A.D."/>
            <person name="Nellist C.F."/>
            <person name="Bates H."/>
            <person name="Vickerstaff R.J."/>
            <person name="Harrison R.J."/>
        </authorList>
    </citation>
    <scope>NUCLEOTIDE SEQUENCE</scope>
    <source>
        <strain evidence="1">4032</strain>
    </source>
</reference>
<proteinExistence type="predicted"/>
<name>A0A8T1CME1_9STRA</name>
<organism evidence="1 2">
    <name type="scientific">Phytophthora cactorum</name>
    <dbReference type="NCBI Taxonomy" id="29920"/>
    <lineage>
        <taxon>Eukaryota</taxon>
        <taxon>Sar</taxon>
        <taxon>Stramenopiles</taxon>
        <taxon>Oomycota</taxon>
        <taxon>Peronosporomycetes</taxon>
        <taxon>Peronosporales</taxon>
        <taxon>Peronosporaceae</taxon>
        <taxon>Phytophthora</taxon>
    </lineage>
</organism>
<dbReference type="Proteomes" id="UP000774804">
    <property type="component" value="Unassembled WGS sequence"/>
</dbReference>
<dbReference type="EMBL" id="RCMI01000227">
    <property type="protein sequence ID" value="KAG2924326.1"/>
    <property type="molecule type" value="Genomic_DNA"/>
</dbReference>